<dbReference type="Proteomes" id="UP001568894">
    <property type="component" value="Unassembled WGS sequence"/>
</dbReference>
<sequence>MAITNQNIIYLDNNASTAVDDRVIESMLPIFKSNFGNAGSDHAFGWEANEVVDIARERIGDLLNCKPSEFLFTSGATEAANIGILGFCKANKAKGKHLITVRTEHKAILEPVKALEKEGFTITYLNVDDCGMIDLQELDTAITDQTILVAIMLANNETGLIHPIDAIERIVHDKGSALFCDITQAVGKIKVDLDILNIDLAVFSAHKMHGPKGCGALYMNRKNKLKLNSIFYGGGQEKGLRPGTLNVPAIVGFGTAAYFAKAELKDNIDKMLALRKILEANLEEIEGIIIHAKNNKRLPNTVNFAVLNIDGGKLLRRLNKIAVSRGSACNANTVEPSHVLTAMGFSNDTALASFRVSLSKETTSSDIEFAILNIKEAIYSLQKMTA</sequence>
<dbReference type="InterPro" id="IPR015422">
    <property type="entry name" value="PyrdxlP-dep_Trfase_small"/>
</dbReference>
<dbReference type="RefSeq" id="WP_371572052.1">
    <property type="nucleotide sequence ID" value="NZ_JASMRN010000018.1"/>
</dbReference>
<evidence type="ECO:0000256" key="9">
    <source>
        <dbReference type="ARBA" id="ARBA00050776"/>
    </source>
</evidence>
<organism evidence="13 14">
    <name type="scientific">Flavobacterium frigidarium</name>
    <dbReference type="NCBI Taxonomy" id="99286"/>
    <lineage>
        <taxon>Bacteria</taxon>
        <taxon>Pseudomonadati</taxon>
        <taxon>Bacteroidota</taxon>
        <taxon>Flavobacteriia</taxon>
        <taxon>Flavobacteriales</taxon>
        <taxon>Flavobacteriaceae</taxon>
        <taxon>Flavobacterium</taxon>
    </lineage>
</organism>
<keyword evidence="8" id="KW-0411">Iron-sulfur</keyword>
<keyword evidence="6" id="KW-0663">Pyridoxal phosphate</keyword>
<feature type="coiled-coil region" evidence="11">
    <location>
        <begin position="261"/>
        <end position="295"/>
    </location>
</feature>
<evidence type="ECO:0000259" key="12">
    <source>
        <dbReference type="Pfam" id="PF00266"/>
    </source>
</evidence>
<evidence type="ECO:0000256" key="8">
    <source>
        <dbReference type="ARBA" id="ARBA00023014"/>
    </source>
</evidence>
<evidence type="ECO:0000256" key="10">
    <source>
        <dbReference type="RuleBase" id="RU004504"/>
    </source>
</evidence>
<evidence type="ECO:0000256" key="3">
    <source>
        <dbReference type="ARBA" id="ARBA00012239"/>
    </source>
</evidence>
<proteinExistence type="inferred from homology"/>
<reference evidence="13 14" key="1">
    <citation type="submission" date="2023-05" db="EMBL/GenBank/DDBJ databases">
        <title>Adaptations of aquatic viruses from atmosphere-close ecosystems of the Central Arctic Ocean.</title>
        <authorList>
            <person name="Rahlff J."/>
            <person name="Holmfeldt K."/>
        </authorList>
    </citation>
    <scope>NUCLEOTIDE SEQUENCE [LARGE SCALE GENOMIC DNA]</scope>
    <source>
        <strain evidence="13 14">Arc14</strain>
    </source>
</reference>
<comment type="similarity">
    <text evidence="2">Belongs to the class-V pyridoxal-phosphate-dependent aminotransferase family. NifS/IscS subfamily.</text>
</comment>
<dbReference type="PROSITE" id="PS00595">
    <property type="entry name" value="AA_TRANSFER_CLASS_5"/>
    <property type="match status" value="1"/>
</dbReference>
<dbReference type="Gene3D" id="3.40.640.10">
    <property type="entry name" value="Type I PLP-dependent aspartate aminotransferase-like (Major domain)"/>
    <property type="match status" value="1"/>
</dbReference>
<evidence type="ECO:0000256" key="11">
    <source>
        <dbReference type="SAM" id="Coils"/>
    </source>
</evidence>
<feature type="domain" description="Aminotransferase class V" evidence="12">
    <location>
        <begin position="9"/>
        <end position="368"/>
    </location>
</feature>
<dbReference type="PANTHER" id="PTHR11601:SF34">
    <property type="entry name" value="CYSTEINE DESULFURASE"/>
    <property type="match status" value="1"/>
</dbReference>
<protein>
    <recommendedName>
        <fullName evidence="3">cysteine desulfurase</fullName>
        <ecNumber evidence="3">2.8.1.7</ecNumber>
    </recommendedName>
</protein>
<comment type="catalytic activity">
    <reaction evidence="9">
        <text>(sulfur carrier)-H + L-cysteine = (sulfur carrier)-SH + L-alanine</text>
        <dbReference type="Rhea" id="RHEA:43892"/>
        <dbReference type="Rhea" id="RHEA-COMP:14737"/>
        <dbReference type="Rhea" id="RHEA-COMP:14739"/>
        <dbReference type="ChEBI" id="CHEBI:29917"/>
        <dbReference type="ChEBI" id="CHEBI:35235"/>
        <dbReference type="ChEBI" id="CHEBI:57972"/>
        <dbReference type="ChEBI" id="CHEBI:64428"/>
        <dbReference type="EC" id="2.8.1.7"/>
    </reaction>
</comment>
<name>A0ABV4KG93_9FLAO</name>
<dbReference type="EC" id="2.8.1.7" evidence="3"/>
<comment type="cofactor">
    <cofactor evidence="1 10">
        <name>pyridoxal 5'-phosphate</name>
        <dbReference type="ChEBI" id="CHEBI:597326"/>
    </cofactor>
</comment>
<keyword evidence="5" id="KW-0479">Metal-binding</keyword>
<evidence type="ECO:0000256" key="4">
    <source>
        <dbReference type="ARBA" id="ARBA00022679"/>
    </source>
</evidence>
<dbReference type="InterPro" id="IPR020578">
    <property type="entry name" value="Aminotrans_V_PyrdxlP_BS"/>
</dbReference>
<evidence type="ECO:0000256" key="1">
    <source>
        <dbReference type="ARBA" id="ARBA00001933"/>
    </source>
</evidence>
<dbReference type="PIRSF" id="PIRSF005572">
    <property type="entry name" value="NifS"/>
    <property type="match status" value="1"/>
</dbReference>
<dbReference type="PANTHER" id="PTHR11601">
    <property type="entry name" value="CYSTEINE DESULFURYLASE FAMILY MEMBER"/>
    <property type="match status" value="1"/>
</dbReference>
<dbReference type="InterPro" id="IPR015424">
    <property type="entry name" value="PyrdxlP-dep_Trfase"/>
</dbReference>
<comment type="caution">
    <text evidence="13">The sequence shown here is derived from an EMBL/GenBank/DDBJ whole genome shotgun (WGS) entry which is preliminary data.</text>
</comment>
<dbReference type="Gene3D" id="3.90.1150.10">
    <property type="entry name" value="Aspartate Aminotransferase, domain 1"/>
    <property type="match status" value="1"/>
</dbReference>
<accession>A0ABV4KG93</accession>
<gene>
    <name evidence="13" type="ORF">QO192_15535</name>
</gene>
<dbReference type="EMBL" id="JASMRN010000018">
    <property type="protein sequence ID" value="MEZ7516690.1"/>
    <property type="molecule type" value="Genomic_DNA"/>
</dbReference>
<dbReference type="SUPFAM" id="SSF53383">
    <property type="entry name" value="PLP-dependent transferases"/>
    <property type="match status" value="1"/>
</dbReference>
<evidence type="ECO:0000313" key="14">
    <source>
        <dbReference type="Proteomes" id="UP001568894"/>
    </source>
</evidence>
<keyword evidence="7" id="KW-0408">Iron</keyword>
<dbReference type="InterPro" id="IPR015421">
    <property type="entry name" value="PyrdxlP-dep_Trfase_major"/>
</dbReference>
<dbReference type="Pfam" id="PF00266">
    <property type="entry name" value="Aminotran_5"/>
    <property type="match status" value="1"/>
</dbReference>
<keyword evidence="11" id="KW-0175">Coiled coil</keyword>
<keyword evidence="4" id="KW-0808">Transferase</keyword>
<evidence type="ECO:0000256" key="2">
    <source>
        <dbReference type="ARBA" id="ARBA00006490"/>
    </source>
</evidence>
<evidence type="ECO:0000313" key="13">
    <source>
        <dbReference type="EMBL" id="MEZ7516690.1"/>
    </source>
</evidence>
<evidence type="ECO:0000256" key="6">
    <source>
        <dbReference type="ARBA" id="ARBA00022898"/>
    </source>
</evidence>
<evidence type="ECO:0000256" key="7">
    <source>
        <dbReference type="ARBA" id="ARBA00023004"/>
    </source>
</evidence>
<keyword evidence="14" id="KW-1185">Reference proteome</keyword>
<dbReference type="InterPro" id="IPR000192">
    <property type="entry name" value="Aminotrans_V_dom"/>
</dbReference>
<evidence type="ECO:0000256" key="5">
    <source>
        <dbReference type="ARBA" id="ARBA00022723"/>
    </source>
</evidence>
<dbReference type="InterPro" id="IPR016454">
    <property type="entry name" value="Cysteine_dSase"/>
</dbReference>